<evidence type="ECO:0000256" key="2">
    <source>
        <dbReference type="ARBA" id="ARBA00023315"/>
    </source>
</evidence>
<feature type="domain" description="N-acetyltransferase" evidence="3">
    <location>
        <begin position="1"/>
        <end position="148"/>
    </location>
</feature>
<dbReference type="InterPro" id="IPR050832">
    <property type="entry name" value="Bact_Acetyltransf"/>
</dbReference>
<dbReference type="EMBL" id="BSFN01000015">
    <property type="protein sequence ID" value="GLK90887.1"/>
    <property type="molecule type" value="Genomic_DNA"/>
</dbReference>
<comment type="caution">
    <text evidence="4">The sequence shown here is derived from an EMBL/GenBank/DDBJ whole genome shotgun (WGS) entry which is preliminary data.</text>
</comment>
<proteinExistence type="predicted"/>
<dbReference type="PANTHER" id="PTHR43877:SF2">
    <property type="entry name" value="AMINOALKYLPHOSPHONATE N-ACETYLTRANSFERASE-RELATED"/>
    <property type="match status" value="1"/>
</dbReference>
<name>A0A9W6K8S7_9PSED</name>
<dbReference type="RefSeq" id="WP_271197054.1">
    <property type="nucleotide sequence ID" value="NZ_BSFN01000015.1"/>
</dbReference>
<gene>
    <name evidence="4" type="ORF">GCM10017655_39510</name>
</gene>
<dbReference type="InterPro" id="IPR016181">
    <property type="entry name" value="Acyl_CoA_acyltransferase"/>
</dbReference>
<accession>A0A9W6K8S7</accession>
<dbReference type="InterPro" id="IPR000182">
    <property type="entry name" value="GNAT_dom"/>
</dbReference>
<dbReference type="Pfam" id="PF00583">
    <property type="entry name" value="Acetyltransf_1"/>
    <property type="match status" value="1"/>
</dbReference>
<dbReference type="AlphaFoldDB" id="A0A9W6K8S7"/>
<evidence type="ECO:0000259" key="3">
    <source>
        <dbReference type="PROSITE" id="PS51186"/>
    </source>
</evidence>
<dbReference type="PROSITE" id="PS51186">
    <property type="entry name" value="GNAT"/>
    <property type="match status" value="1"/>
</dbReference>
<evidence type="ECO:0000313" key="5">
    <source>
        <dbReference type="Proteomes" id="UP001143328"/>
    </source>
</evidence>
<reference evidence="4" key="1">
    <citation type="journal article" date="2014" name="Int. J. Syst. Evol. Microbiol.">
        <title>Complete genome sequence of Corynebacterium casei LMG S-19264T (=DSM 44701T), isolated from a smear-ripened cheese.</title>
        <authorList>
            <consortium name="US DOE Joint Genome Institute (JGI-PGF)"/>
            <person name="Walter F."/>
            <person name="Albersmeier A."/>
            <person name="Kalinowski J."/>
            <person name="Ruckert C."/>
        </authorList>
    </citation>
    <scope>NUCLEOTIDE SEQUENCE</scope>
    <source>
        <strain evidence="4">VKM B-2935</strain>
    </source>
</reference>
<sequence>MPVKAVVASDLDELAQLFAGYLEFYQVPRPVDVIGEFLAARLQKGDSTLFLARDASGTAQGFVQLYPFYSSLALAPAFLLSDLYVSPDARRQGVGELLMNAARGHAEATGACGLQLETAKTNLAGQALYERLGYVKDEVYLTYWLSLA</sequence>
<dbReference type="PANTHER" id="PTHR43877">
    <property type="entry name" value="AMINOALKYLPHOSPHONATE N-ACETYLTRANSFERASE-RELATED-RELATED"/>
    <property type="match status" value="1"/>
</dbReference>
<evidence type="ECO:0000313" key="4">
    <source>
        <dbReference type="EMBL" id="GLK90887.1"/>
    </source>
</evidence>
<dbReference type="GO" id="GO:0016747">
    <property type="term" value="F:acyltransferase activity, transferring groups other than amino-acyl groups"/>
    <property type="evidence" value="ECO:0007669"/>
    <property type="project" value="InterPro"/>
</dbReference>
<organism evidence="4 5">
    <name type="scientific">Pseudomonas turukhanskensis</name>
    <dbReference type="NCBI Taxonomy" id="1806536"/>
    <lineage>
        <taxon>Bacteria</taxon>
        <taxon>Pseudomonadati</taxon>
        <taxon>Pseudomonadota</taxon>
        <taxon>Gammaproteobacteria</taxon>
        <taxon>Pseudomonadales</taxon>
        <taxon>Pseudomonadaceae</taxon>
        <taxon>Pseudomonas</taxon>
    </lineage>
</organism>
<keyword evidence="2" id="KW-0012">Acyltransferase</keyword>
<keyword evidence="1" id="KW-0808">Transferase</keyword>
<dbReference type="SUPFAM" id="SSF55729">
    <property type="entry name" value="Acyl-CoA N-acyltransferases (Nat)"/>
    <property type="match status" value="1"/>
</dbReference>
<dbReference type="CDD" id="cd04301">
    <property type="entry name" value="NAT_SF"/>
    <property type="match status" value="1"/>
</dbReference>
<keyword evidence="5" id="KW-1185">Reference proteome</keyword>
<reference evidence="4" key="2">
    <citation type="submission" date="2023-01" db="EMBL/GenBank/DDBJ databases">
        <authorList>
            <person name="Sun Q."/>
            <person name="Evtushenko L."/>
        </authorList>
    </citation>
    <scope>NUCLEOTIDE SEQUENCE</scope>
    <source>
        <strain evidence="4">VKM B-2935</strain>
    </source>
</reference>
<evidence type="ECO:0000256" key="1">
    <source>
        <dbReference type="ARBA" id="ARBA00022679"/>
    </source>
</evidence>
<dbReference type="Gene3D" id="3.40.630.30">
    <property type="match status" value="1"/>
</dbReference>
<dbReference type="Proteomes" id="UP001143328">
    <property type="component" value="Unassembled WGS sequence"/>
</dbReference>
<protein>
    <submittedName>
        <fullName evidence="4">N-acetyltransferase</fullName>
    </submittedName>
</protein>